<evidence type="ECO:0000313" key="3">
    <source>
        <dbReference type="Proteomes" id="UP000029868"/>
    </source>
</evidence>
<dbReference type="AlphaFoldDB" id="A0A099KVB6"/>
<gene>
    <name evidence="2" type="ORF">GAB14E_2372</name>
</gene>
<name>A0A099KVB6_COLPS</name>
<dbReference type="SUPFAM" id="SSF55729">
    <property type="entry name" value="Acyl-CoA N-acyltransferases (Nat)"/>
    <property type="match status" value="1"/>
</dbReference>
<feature type="domain" description="N-acetyltransferase" evidence="1">
    <location>
        <begin position="1"/>
        <end position="137"/>
    </location>
</feature>
<reference evidence="2 3" key="1">
    <citation type="submission" date="2014-08" db="EMBL/GenBank/DDBJ databases">
        <title>Genomic and Phenotypic Diversity of Colwellia psychrerythraea strains from Disparate Marine Basins.</title>
        <authorList>
            <person name="Techtmann S.M."/>
            <person name="Stelling S.C."/>
            <person name="Utturkar S.M."/>
            <person name="Alshibli N."/>
            <person name="Harris A."/>
            <person name="Brown S.D."/>
            <person name="Hazen T.C."/>
        </authorList>
    </citation>
    <scope>NUCLEOTIDE SEQUENCE [LARGE SCALE GENOMIC DNA]</scope>
    <source>
        <strain evidence="2 3">GAB14E</strain>
    </source>
</reference>
<proteinExistence type="predicted"/>
<sequence>MNLEITDSPIASDDEFIVKKLRDYNSQFIENDGKLLSAYIRDTDGNIVAGLTGKTYYHWLHIDYFWVLESDRKNQLGSKLICAAEAEAIKRGCTGATLDTFSFQALGFYEKHGYSVFGQPRGNFGKHQRYYLEKQIG</sequence>
<dbReference type="Gene3D" id="3.40.630.30">
    <property type="match status" value="1"/>
</dbReference>
<comment type="caution">
    <text evidence="2">The sequence shown here is derived from an EMBL/GenBank/DDBJ whole genome shotgun (WGS) entry which is preliminary data.</text>
</comment>
<dbReference type="Pfam" id="PF00583">
    <property type="entry name" value="Acetyltransf_1"/>
    <property type="match status" value="1"/>
</dbReference>
<dbReference type="CDD" id="cd04301">
    <property type="entry name" value="NAT_SF"/>
    <property type="match status" value="1"/>
</dbReference>
<dbReference type="InterPro" id="IPR016181">
    <property type="entry name" value="Acyl_CoA_acyltransferase"/>
</dbReference>
<evidence type="ECO:0000313" key="2">
    <source>
        <dbReference type="EMBL" id="KGJ93817.1"/>
    </source>
</evidence>
<organism evidence="2 3">
    <name type="scientific">Colwellia psychrerythraea</name>
    <name type="common">Vibrio psychroerythus</name>
    <dbReference type="NCBI Taxonomy" id="28229"/>
    <lineage>
        <taxon>Bacteria</taxon>
        <taxon>Pseudomonadati</taxon>
        <taxon>Pseudomonadota</taxon>
        <taxon>Gammaproteobacteria</taxon>
        <taxon>Alteromonadales</taxon>
        <taxon>Colwelliaceae</taxon>
        <taxon>Colwellia</taxon>
    </lineage>
</organism>
<protein>
    <submittedName>
        <fullName evidence="2">GCN5-related N-acetyltransferase</fullName>
    </submittedName>
</protein>
<dbReference type="GO" id="GO:0016747">
    <property type="term" value="F:acyltransferase activity, transferring groups other than amino-acyl groups"/>
    <property type="evidence" value="ECO:0007669"/>
    <property type="project" value="InterPro"/>
</dbReference>
<accession>A0A099KVB6</accession>
<keyword evidence="2" id="KW-0808">Transferase</keyword>
<dbReference type="Proteomes" id="UP000029868">
    <property type="component" value="Unassembled WGS sequence"/>
</dbReference>
<dbReference type="EMBL" id="JQEC01000021">
    <property type="protein sequence ID" value="KGJ93817.1"/>
    <property type="molecule type" value="Genomic_DNA"/>
</dbReference>
<dbReference type="PROSITE" id="PS51186">
    <property type="entry name" value="GNAT"/>
    <property type="match status" value="1"/>
</dbReference>
<dbReference type="PATRIC" id="fig|28229.3.peg.1997"/>
<dbReference type="InterPro" id="IPR000182">
    <property type="entry name" value="GNAT_dom"/>
</dbReference>
<evidence type="ECO:0000259" key="1">
    <source>
        <dbReference type="PROSITE" id="PS51186"/>
    </source>
</evidence>